<sequence length="733" mass="84062">MKYSVDVVRIRENAIQLNGWAIGKTPESKITYEVEDGDHRPLDFKYVSTRRDDVSQIYFKKTVDQDLGFDIQFPYERGRDYYLVISGDGRKVRVRYNEELIAKRSSVAHKRRQKILDLMNMETVHVAWDFFKENGLKALIVKSKHKLQGIDSDYDYSEWQELTKPSAEELEAQRKAVFPYMPKFSIVIPVYKTPEKYLKEMLDSILSQTYGNWELCIADGSPAGESVERILKAYARKDSRIRYKILGENLGISGNTNAALEMAEGDYIVLADHDDIVTENALYECAKAVNENPGADVLYSDEDKLDMDGGALFDPHFKPDFNPDLLTSVNYICHLFLAKRELVEKTGGFCQEFDGAQDYDFIFRCTEQAERIVHIPMVLYHWRCHQDSTASNPESKLYAFEAGARAIMAHYERMGIKAEKVEKGVDYGIYHTTFQLDGEPLVSVIIPNKDHRADLDACIRPMLQKGTYKNLEFIVVENNSTEPETFQYYEEIQKEFSNVHVVRWEREFNYSAINNFGVAFAKGEYLLFMNNDIGMIAENFVEEMLGFCQRDDVGIVGARLLYEDDTIQHAGVVIGFGGIAGHTFIGLHKAENSYFHRAMCAQDYSAVTAACMMSKKSVFEAVGGFTEELAVAFNDIDYCMKVREQGKLVVYAPYAVLHHYESKSRGLEDTPEKVARFNREVAVFARRWPEILKNGDPYYNPNLTLRKSDFSLRDLKKEKIGEPYKLELPESAE</sequence>
<protein>
    <submittedName>
        <fullName evidence="2">Glycosyltransferase family 2 protein</fullName>
    </submittedName>
</protein>
<dbReference type="EMBL" id="JACRTJ010000014">
    <property type="protein sequence ID" value="MBC8598919.1"/>
    <property type="molecule type" value="Genomic_DNA"/>
</dbReference>
<dbReference type="RefSeq" id="WP_262427353.1">
    <property type="nucleotide sequence ID" value="NZ_JACRTJ010000014.1"/>
</dbReference>
<evidence type="ECO:0000313" key="2">
    <source>
        <dbReference type="EMBL" id="MBC8598919.1"/>
    </source>
</evidence>
<evidence type="ECO:0000313" key="3">
    <source>
        <dbReference type="Proteomes" id="UP000647491"/>
    </source>
</evidence>
<comment type="caution">
    <text evidence="2">The sequence shown here is derived from an EMBL/GenBank/DDBJ whole genome shotgun (WGS) entry which is preliminary data.</text>
</comment>
<dbReference type="PANTHER" id="PTHR43179:SF7">
    <property type="entry name" value="RHAMNOSYLTRANSFERASE WBBL"/>
    <property type="match status" value="1"/>
</dbReference>
<dbReference type="Proteomes" id="UP000647491">
    <property type="component" value="Unassembled WGS sequence"/>
</dbReference>
<dbReference type="CDD" id="cd04186">
    <property type="entry name" value="GT_2_like_c"/>
    <property type="match status" value="1"/>
</dbReference>
<dbReference type="InterPro" id="IPR001173">
    <property type="entry name" value="Glyco_trans_2-like"/>
</dbReference>
<dbReference type="SUPFAM" id="SSF53448">
    <property type="entry name" value="Nucleotide-diphospho-sugar transferases"/>
    <property type="match status" value="2"/>
</dbReference>
<proteinExistence type="predicted"/>
<gene>
    <name evidence="2" type="ORF">H8708_06695</name>
</gene>
<name>A0ABR7NS43_9FIRM</name>
<dbReference type="CDD" id="cd04184">
    <property type="entry name" value="GT2_RfbC_Mx_like"/>
    <property type="match status" value="1"/>
</dbReference>
<feature type="domain" description="Glycosyltransferase 2-like" evidence="1">
    <location>
        <begin position="185"/>
        <end position="299"/>
    </location>
</feature>
<reference evidence="2 3" key="1">
    <citation type="submission" date="2020-08" db="EMBL/GenBank/DDBJ databases">
        <title>Genome public.</title>
        <authorList>
            <person name="Liu C."/>
            <person name="Sun Q."/>
        </authorList>
    </citation>
    <scope>NUCLEOTIDE SEQUENCE [LARGE SCALE GENOMIC DNA]</scope>
    <source>
        <strain evidence="2 3">BX10</strain>
    </source>
</reference>
<organism evidence="2 3">
    <name type="scientific">Enterocloster hominis</name>
    <name type="common">ex Liu et al. 2021</name>
    <dbReference type="NCBI Taxonomy" id="2763663"/>
    <lineage>
        <taxon>Bacteria</taxon>
        <taxon>Bacillati</taxon>
        <taxon>Bacillota</taxon>
        <taxon>Clostridia</taxon>
        <taxon>Lachnospirales</taxon>
        <taxon>Lachnospiraceae</taxon>
        <taxon>Enterocloster</taxon>
    </lineage>
</organism>
<dbReference type="PANTHER" id="PTHR43179">
    <property type="entry name" value="RHAMNOSYLTRANSFERASE WBBL"/>
    <property type="match status" value="1"/>
</dbReference>
<accession>A0ABR7NS43</accession>
<dbReference type="InterPro" id="IPR029044">
    <property type="entry name" value="Nucleotide-diphossugar_trans"/>
</dbReference>
<dbReference type="Gene3D" id="3.90.550.10">
    <property type="entry name" value="Spore Coat Polysaccharide Biosynthesis Protein SpsA, Chain A"/>
    <property type="match status" value="2"/>
</dbReference>
<evidence type="ECO:0000259" key="1">
    <source>
        <dbReference type="Pfam" id="PF00535"/>
    </source>
</evidence>
<feature type="domain" description="Glycosyltransferase 2-like" evidence="1">
    <location>
        <begin position="443"/>
        <end position="566"/>
    </location>
</feature>
<dbReference type="Pfam" id="PF00535">
    <property type="entry name" value="Glycos_transf_2"/>
    <property type="match status" value="2"/>
</dbReference>
<keyword evidence="3" id="KW-1185">Reference proteome</keyword>